<keyword evidence="3" id="KW-0282">Flagellum</keyword>
<evidence type="ECO:0000259" key="2">
    <source>
        <dbReference type="Pfam" id="PF01052"/>
    </source>
</evidence>
<dbReference type="EMBL" id="AAOT01000034">
    <property type="protein sequence ID" value="EAR50209.1"/>
    <property type="molecule type" value="Genomic_DNA"/>
</dbReference>
<name>Q2CBY5_OCEGH</name>
<dbReference type="AlphaFoldDB" id="Q2CBY5"/>
<feature type="compositionally biased region" description="Low complexity" evidence="1">
    <location>
        <begin position="327"/>
        <end position="348"/>
    </location>
</feature>
<dbReference type="STRING" id="314256.OG2516_05013"/>
<protein>
    <submittedName>
        <fullName evidence="3">Possible flagellar switch protein FliM</fullName>
    </submittedName>
</protein>
<feature type="domain" description="Flagellar motor switch protein FliN-like C-terminal" evidence="2">
    <location>
        <begin position="205"/>
        <end position="272"/>
    </location>
</feature>
<dbReference type="InterPro" id="IPR001543">
    <property type="entry name" value="FliN-like_C"/>
</dbReference>
<accession>Q2CBY5</accession>
<sequence>MLARKARVGGEAAASGVVTPARALRLAFARAVERVAGAQVAVVAVSEAALVLDEVVARLGTDDLVLALAGAEGVSGLAALDPELRSALVECQTTGAVSPEPAPERPVSVADAALTRPVVDAFLEELLAAAAPTALAGWGEGVATAGRLDGARGAGLSLAEAGYRLVALTVDLGAGTREGRLLVALPAREAPAPTASDWSGQFARAVQAAPAELRAVLHRFELPLERAEALAPGQVLPLEGVTVASVRLEGAERALVGHARLGQSAGLKAIRLGPPPRPELTERSPALPPAGADDRTQPEAGAEAWPQVGEGPGEDPWPAPGAAEQWQEPGPAPAQTEAEAEQWAQEAASWPTDGPEAQPHWDEDPGARAYAPTGEEGEGMP</sequence>
<evidence type="ECO:0000313" key="3">
    <source>
        <dbReference type="EMBL" id="EAR50209.1"/>
    </source>
</evidence>
<dbReference type="HOGENOM" id="CLU_052341_1_0_5"/>
<dbReference type="eggNOG" id="COG1868">
    <property type="taxonomic scope" value="Bacteria"/>
</dbReference>
<dbReference type="Pfam" id="PF01052">
    <property type="entry name" value="FliMN_C"/>
    <property type="match status" value="1"/>
</dbReference>
<keyword evidence="3" id="KW-0969">Cilium</keyword>
<evidence type="ECO:0000313" key="4">
    <source>
        <dbReference type="Proteomes" id="UP000003635"/>
    </source>
</evidence>
<organism evidence="3 4">
    <name type="scientific">Oceanicola granulosus (strain ATCC BAA-861 / DSM 15982 / KCTC 12143 / HTCC2516)</name>
    <dbReference type="NCBI Taxonomy" id="314256"/>
    <lineage>
        <taxon>Bacteria</taxon>
        <taxon>Pseudomonadati</taxon>
        <taxon>Pseudomonadota</taxon>
        <taxon>Alphaproteobacteria</taxon>
        <taxon>Rhodobacterales</taxon>
        <taxon>Roseobacteraceae</taxon>
        <taxon>Oceanicola</taxon>
    </lineage>
</organism>
<proteinExistence type="predicted"/>
<dbReference type="Gene3D" id="2.30.330.10">
    <property type="entry name" value="SpoA-like"/>
    <property type="match status" value="1"/>
</dbReference>
<gene>
    <name evidence="3" type="ORF">OG2516_05013</name>
</gene>
<keyword evidence="4" id="KW-1185">Reference proteome</keyword>
<dbReference type="InterPro" id="IPR036429">
    <property type="entry name" value="SpoA-like_sf"/>
</dbReference>
<keyword evidence="3" id="KW-0966">Cell projection</keyword>
<evidence type="ECO:0000256" key="1">
    <source>
        <dbReference type="SAM" id="MobiDB-lite"/>
    </source>
</evidence>
<reference evidence="3 4" key="1">
    <citation type="journal article" date="2010" name="J. Bacteriol.">
        <title>Genome sequences of Oceanicola granulosus HTCC2516(T) and Oceanicola batsensis HTCC2597(TDelta).</title>
        <authorList>
            <person name="Thrash J.C."/>
            <person name="Cho J.C."/>
            <person name="Vergin K.L."/>
            <person name="Giovannoni S.J."/>
        </authorList>
    </citation>
    <scope>NUCLEOTIDE SEQUENCE [LARGE SCALE GENOMIC DNA]</scope>
    <source>
        <strain evidence="4">ATCC BAA-861 / DSM 15982 / KCTC 12143 / HTCC2516</strain>
    </source>
</reference>
<dbReference type="Proteomes" id="UP000003635">
    <property type="component" value="Unassembled WGS sequence"/>
</dbReference>
<comment type="caution">
    <text evidence="3">The sequence shown here is derived from an EMBL/GenBank/DDBJ whole genome shotgun (WGS) entry which is preliminary data.</text>
</comment>
<feature type="region of interest" description="Disordered" evidence="1">
    <location>
        <begin position="267"/>
        <end position="381"/>
    </location>
</feature>